<evidence type="ECO:0000313" key="2">
    <source>
        <dbReference type="Proteomes" id="UP001627284"/>
    </source>
</evidence>
<proteinExistence type="predicted"/>
<organism evidence="1 2">
    <name type="scientific">Solanum stoloniferum</name>
    <dbReference type="NCBI Taxonomy" id="62892"/>
    <lineage>
        <taxon>Eukaryota</taxon>
        <taxon>Viridiplantae</taxon>
        <taxon>Streptophyta</taxon>
        <taxon>Embryophyta</taxon>
        <taxon>Tracheophyta</taxon>
        <taxon>Spermatophyta</taxon>
        <taxon>Magnoliopsida</taxon>
        <taxon>eudicotyledons</taxon>
        <taxon>Gunneridae</taxon>
        <taxon>Pentapetalae</taxon>
        <taxon>asterids</taxon>
        <taxon>lamiids</taxon>
        <taxon>Solanales</taxon>
        <taxon>Solanaceae</taxon>
        <taxon>Solanoideae</taxon>
        <taxon>Solaneae</taxon>
        <taxon>Solanum</taxon>
    </lineage>
</organism>
<dbReference type="EMBL" id="JBJKTR010000002">
    <property type="protein sequence ID" value="KAL3376390.1"/>
    <property type="molecule type" value="Genomic_DNA"/>
</dbReference>
<dbReference type="AlphaFoldDB" id="A0ABD2V9K1"/>
<gene>
    <name evidence="1" type="ORF">AABB24_003023</name>
</gene>
<evidence type="ECO:0000313" key="1">
    <source>
        <dbReference type="EMBL" id="KAL3376391.1"/>
    </source>
</evidence>
<reference evidence="1 2" key="1">
    <citation type="submission" date="2024-05" db="EMBL/GenBank/DDBJ databases">
        <title>De novo assembly of an allotetraploid wild potato.</title>
        <authorList>
            <person name="Hosaka A.J."/>
        </authorList>
    </citation>
    <scope>NUCLEOTIDE SEQUENCE [LARGE SCALE GENOMIC DNA]</scope>
    <source>
        <tissue evidence="1">Young leaves</tissue>
    </source>
</reference>
<keyword evidence="2" id="KW-1185">Reference proteome</keyword>
<protein>
    <recommendedName>
        <fullName evidence="3">Retrovirus-related Pol polyprotein from transposon TNT 1-94</fullName>
    </recommendedName>
</protein>
<accession>A0ABD2V9K1</accession>
<evidence type="ECO:0008006" key="3">
    <source>
        <dbReference type="Google" id="ProtNLM"/>
    </source>
</evidence>
<dbReference type="EMBL" id="JBJKTR010000002">
    <property type="protein sequence ID" value="KAL3376391.1"/>
    <property type="molecule type" value="Genomic_DNA"/>
</dbReference>
<dbReference type="PANTHER" id="PTHR47481:SF28">
    <property type="entry name" value="RETROTRANSPOSON COPIA-LIKE N-TERMINAL DOMAIN-CONTAINING PROTEIN"/>
    <property type="match status" value="1"/>
</dbReference>
<dbReference type="Proteomes" id="UP001627284">
    <property type="component" value="Unassembled WGS sequence"/>
</dbReference>
<sequence>TLPPLFNYQTFLSNLTKIITLSKENTLDILKAFSLGSFVLGSNSPPKTIIVTPTSLTIATESSTTQAQPEIISNPAYEEWRRSDLLILVWLRQIIYDHILGHLTRASSSYDAWTKIERMFQSQMRARVMQLKSQLQNLSKGNLSILEYFEKKRAIVDSLAESLYFVQDDDFISFILNGLDSSFGIFKVAFNMRSGTITPEELFGLLLQEEERFAKELRSTTINTQFGDGPSHALLTHNSSFL</sequence>
<comment type="caution">
    <text evidence="1">The sequence shown here is derived from an EMBL/GenBank/DDBJ whole genome shotgun (WGS) entry which is preliminary data.</text>
</comment>
<dbReference type="Pfam" id="PF14223">
    <property type="entry name" value="Retrotran_gag_2"/>
    <property type="match status" value="1"/>
</dbReference>
<dbReference type="EMBL" id="JBJKTR010000002">
    <property type="protein sequence ID" value="KAL3376389.1"/>
    <property type="molecule type" value="Genomic_DNA"/>
</dbReference>
<name>A0ABD2V9K1_9SOLN</name>
<dbReference type="PANTHER" id="PTHR47481">
    <property type="match status" value="1"/>
</dbReference>
<feature type="non-terminal residue" evidence="1">
    <location>
        <position position="1"/>
    </location>
</feature>